<accession>A0ABD5ZQN8</accession>
<name>A0ABD5ZQN8_9EURY</name>
<gene>
    <name evidence="2" type="ORF">ACFQJ4_09930</name>
</gene>
<evidence type="ECO:0000313" key="2">
    <source>
        <dbReference type="EMBL" id="MFC7235631.1"/>
    </source>
</evidence>
<dbReference type="AlphaFoldDB" id="A0ABD5ZQN8"/>
<dbReference type="RefSeq" id="WP_276233768.1">
    <property type="nucleotide sequence ID" value="NZ_CP119802.1"/>
</dbReference>
<feature type="region of interest" description="Disordered" evidence="1">
    <location>
        <begin position="1"/>
        <end position="43"/>
    </location>
</feature>
<evidence type="ECO:0000313" key="3">
    <source>
        <dbReference type="Proteomes" id="UP001596398"/>
    </source>
</evidence>
<reference evidence="2 3" key="1">
    <citation type="journal article" date="2019" name="Int. J. Syst. Evol. Microbiol.">
        <title>The Global Catalogue of Microorganisms (GCM) 10K type strain sequencing project: providing services to taxonomists for standard genome sequencing and annotation.</title>
        <authorList>
            <consortium name="The Broad Institute Genomics Platform"/>
            <consortium name="The Broad Institute Genome Sequencing Center for Infectious Disease"/>
            <person name="Wu L."/>
            <person name="Ma J."/>
        </authorList>
    </citation>
    <scope>NUCLEOTIDE SEQUENCE [LARGE SCALE GENOMIC DNA]</scope>
    <source>
        <strain evidence="2 3">DT85</strain>
    </source>
</reference>
<proteinExistence type="predicted"/>
<sequence>MDPNNPHGRATGRQPTQGSFTQAPEQQAAGTGEPMPVAEMSVSTPTLRRVSMNYPNEQLPLGENDYVLESVYNPQLDAWEALVLVRPEDDEGSDE</sequence>
<feature type="compositionally biased region" description="Polar residues" evidence="1">
    <location>
        <begin position="13"/>
        <end position="29"/>
    </location>
</feature>
<keyword evidence="3" id="KW-1185">Reference proteome</keyword>
<evidence type="ECO:0000256" key="1">
    <source>
        <dbReference type="SAM" id="MobiDB-lite"/>
    </source>
</evidence>
<organism evidence="2 3">
    <name type="scientific">Halosegnis marinus</name>
    <dbReference type="NCBI Taxonomy" id="3034023"/>
    <lineage>
        <taxon>Archaea</taxon>
        <taxon>Methanobacteriati</taxon>
        <taxon>Methanobacteriota</taxon>
        <taxon>Stenosarchaea group</taxon>
        <taxon>Halobacteria</taxon>
        <taxon>Halobacteriales</taxon>
        <taxon>Natronomonadaceae</taxon>
        <taxon>Halosegnis</taxon>
    </lineage>
</organism>
<comment type="caution">
    <text evidence="2">The sequence shown here is derived from an EMBL/GenBank/DDBJ whole genome shotgun (WGS) entry which is preliminary data.</text>
</comment>
<dbReference type="EMBL" id="JBHTAP010000001">
    <property type="protein sequence ID" value="MFC7235631.1"/>
    <property type="molecule type" value="Genomic_DNA"/>
</dbReference>
<dbReference type="GeneID" id="79267328"/>
<dbReference type="Proteomes" id="UP001596398">
    <property type="component" value="Unassembled WGS sequence"/>
</dbReference>
<protein>
    <submittedName>
        <fullName evidence="2">Uncharacterized protein</fullName>
    </submittedName>
</protein>